<dbReference type="CDD" id="cd07176">
    <property type="entry name" value="terB"/>
    <property type="match status" value="1"/>
</dbReference>
<name>A0A0F5FV30_9HYPH</name>
<dbReference type="SUPFAM" id="SSF158682">
    <property type="entry name" value="TerB-like"/>
    <property type="match status" value="1"/>
</dbReference>
<sequence>MPSPVQDALIELMIVAASSDTTMTERELARIESLVGRLPVFEDFDMHRIAEVANACADKINGNGGFEEVVEAAIAAVPQKLQDTAYSLAVEVIASDLHTSQEELRFLEFMRDHLRLDRLTTAAIETAARARHRRLPDTLTQG</sequence>
<evidence type="ECO:0000313" key="3">
    <source>
        <dbReference type="Proteomes" id="UP000033632"/>
    </source>
</evidence>
<organism evidence="2 3">
    <name type="scientific">Devosia geojensis</name>
    <dbReference type="NCBI Taxonomy" id="443610"/>
    <lineage>
        <taxon>Bacteria</taxon>
        <taxon>Pseudomonadati</taxon>
        <taxon>Pseudomonadota</taxon>
        <taxon>Alphaproteobacteria</taxon>
        <taxon>Hyphomicrobiales</taxon>
        <taxon>Devosiaceae</taxon>
        <taxon>Devosia</taxon>
    </lineage>
</organism>
<feature type="domain" description="Co-chaperone DjlA N-terminal" evidence="1">
    <location>
        <begin position="7"/>
        <end position="120"/>
    </location>
</feature>
<dbReference type="OrthoDB" id="8448017at2"/>
<dbReference type="Proteomes" id="UP000033632">
    <property type="component" value="Unassembled WGS sequence"/>
</dbReference>
<dbReference type="Gene3D" id="1.10.3680.10">
    <property type="entry name" value="TerB-like"/>
    <property type="match status" value="1"/>
</dbReference>
<dbReference type="Pfam" id="PF05099">
    <property type="entry name" value="TerB"/>
    <property type="match status" value="1"/>
</dbReference>
<dbReference type="STRING" id="443610.VE25_06005"/>
<keyword evidence="3" id="KW-1185">Reference proteome</keyword>
<dbReference type="InterPro" id="IPR029024">
    <property type="entry name" value="TerB-like"/>
</dbReference>
<dbReference type="PATRIC" id="fig|443610.3.peg.3752"/>
<gene>
    <name evidence="2" type="ORF">VE25_06005</name>
</gene>
<accession>A0A0F5FV30</accession>
<evidence type="ECO:0000313" key="2">
    <source>
        <dbReference type="EMBL" id="KKB12683.1"/>
    </source>
</evidence>
<reference evidence="2 3" key="1">
    <citation type="submission" date="2015-03" db="EMBL/GenBank/DDBJ databases">
        <authorList>
            <person name="Hassan Y.I."/>
            <person name="Lepp D."/>
            <person name="Li X.-Z."/>
            <person name="Zhou T."/>
        </authorList>
    </citation>
    <scope>NUCLEOTIDE SEQUENCE [LARGE SCALE GENOMIC DNA]</scope>
    <source>
        <strain evidence="2 3">BD-c194</strain>
    </source>
</reference>
<protein>
    <recommendedName>
        <fullName evidence="1">Co-chaperone DjlA N-terminal domain-containing protein</fullName>
    </recommendedName>
</protein>
<comment type="caution">
    <text evidence="2">The sequence shown here is derived from an EMBL/GenBank/DDBJ whole genome shotgun (WGS) entry which is preliminary data.</text>
</comment>
<evidence type="ECO:0000259" key="1">
    <source>
        <dbReference type="Pfam" id="PF05099"/>
    </source>
</evidence>
<dbReference type="RefSeq" id="WP_046107689.1">
    <property type="nucleotide sequence ID" value="NZ_JZEX01000060.1"/>
</dbReference>
<dbReference type="AlphaFoldDB" id="A0A0F5FV30"/>
<proteinExistence type="predicted"/>
<dbReference type="EMBL" id="JZEX01000060">
    <property type="protein sequence ID" value="KKB12683.1"/>
    <property type="molecule type" value="Genomic_DNA"/>
</dbReference>
<dbReference type="InterPro" id="IPR007791">
    <property type="entry name" value="DjlA_N"/>
</dbReference>